<comment type="caution">
    <text evidence="9">The sequence shown here is derived from an EMBL/GenBank/DDBJ whole genome shotgun (WGS) entry which is preliminary data.</text>
</comment>
<dbReference type="AlphaFoldDB" id="A0A7M3DTP2"/>
<dbReference type="PANTHER" id="PTHR32196">
    <property type="entry name" value="ABC TRANSPORTER PERMEASE PROTEIN YPHD-RELATED-RELATED"/>
    <property type="match status" value="1"/>
</dbReference>
<gene>
    <name evidence="9" type="ORF">ELH90_10215</name>
</gene>
<dbReference type="EMBL" id="SIOP01000001">
    <property type="protein sequence ID" value="TAY52010.1"/>
    <property type="molecule type" value="Genomic_DNA"/>
</dbReference>
<protein>
    <submittedName>
        <fullName evidence="9">ABC transporter permease</fullName>
    </submittedName>
</protein>
<evidence type="ECO:0000256" key="4">
    <source>
        <dbReference type="ARBA" id="ARBA00022519"/>
    </source>
</evidence>
<evidence type="ECO:0000256" key="5">
    <source>
        <dbReference type="ARBA" id="ARBA00022692"/>
    </source>
</evidence>
<accession>A0A7M3DTP2</accession>
<feature type="transmembrane region" description="Helical" evidence="8">
    <location>
        <begin position="12"/>
        <end position="31"/>
    </location>
</feature>
<sequence>MPKTIQRWTRSHEFWLLAVVIVLSLFLTAATDSFLTLQNLFDLLTSTSFAGILAAGLLVVLVFGGIDISFTAIASVAQYVALMIAKTYPIGWFGVFLVACCTGILCGLFNAAIIHKVRISSVIVTISTLNIFYGSLIYITRGDYITSLPSYFREGIWWFEFTDSNGFPYAINFQALLLVVAFFMTWVLLNKTNIGRQIYAMGGNEIAAERLGFHVFGLRCLVYGYMGFMAAIASISQAQLAQSVTPTTLIGKELEVLAAVVLGGASLAGGNGSVFGAVLGVMLIAILQNGLILLGVSSYWNQFFVGCVILLAVSATALSQRRRHAGLAS</sequence>
<name>A0A7M3DTP2_RHILE</name>
<feature type="transmembrane region" description="Helical" evidence="8">
    <location>
        <begin position="43"/>
        <end position="63"/>
    </location>
</feature>
<evidence type="ECO:0000256" key="8">
    <source>
        <dbReference type="SAM" id="Phobius"/>
    </source>
</evidence>
<dbReference type="InterPro" id="IPR001851">
    <property type="entry name" value="ABC_transp_permease"/>
</dbReference>
<organism evidence="9 10">
    <name type="scientific">Rhizobium leguminosarum</name>
    <dbReference type="NCBI Taxonomy" id="384"/>
    <lineage>
        <taxon>Bacteria</taxon>
        <taxon>Pseudomonadati</taxon>
        <taxon>Pseudomonadota</taxon>
        <taxon>Alphaproteobacteria</taxon>
        <taxon>Hyphomicrobiales</taxon>
        <taxon>Rhizobiaceae</taxon>
        <taxon>Rhizobium/Agrobacterium group</taxon>
        <taxon>Rhizobium</taxon>
    </lineage>
</organism>
<keyword evidence="2" id="KW-0813">Transport</keyword>
<proteinExistence type="predicted"/>
<evidence type="ECO:0000256" key="7">
    <source>
        <dbReference type="ARBA" id="ARBA00023136"/>
    </source>
</evidence>
<dbReference type="RefSeq" id="WP_029875047.1">
    <property type="nucleotide sequence ID" value="NZ_SIOA01000007.1"/>
</dbReference>
<dbReference type="GO" id="GO:0005886">
    <property type="term" value="C:plasma membrane"/>
    <property type="evidence" value="ECO:0007669"/>
    <property type="project" value="UniProtKB-SubCell"/>
</dbReference>
<feature type="transmembrane region" description="Helical" evidence="8">
    <location>
        <begin position="167"/>
        <end position="189"/>
    </location>
</feature>
<evidence type="ECO:0000313" key="9">
    <source>
        <dbReference type="EMBL" id="TAY52010.1"/>
    </source>
</evidence>
<feature type="transmembrane region" description="Helical" evidence="8">
    <location>
        <begin position="256"/>
        <end position="287"/>
    </location>
</feature>
<keyword evidence="3" id="KW-1003">Cell membrane</keyword>
<feature type="transmembrane region" description="Helical" evidence="8">
    <location>
        <begin position="299"/>
        <end position="318"/>
    </location>
</feature>
<dbReference type="Proteomes" id="UP000292974">
    <property type="component" value="Unassembled WGS sequence"/>
</dbReference>
<feature type="transmembrane region" description="Helical" evidence="8">
    <location>
        <begin position="91"/>
        <end position="112"/>
    </location>
</feature>
<evidence type="ECO:0000256" key="3">
    <source>
        <dbReference type="ARBA" id="ARBA00022475"/>
    </source>
</evidence>
<reference evidence="9 10" key="1">
    <citation type="submission" date="2019-02" db="EMBL/GenBank/DDBJ databases">
        <title>The genomic architecture of introgression among sibling species of bacteria.</title>
        <authorList>
            <person name="Cavassim M.I.A."/>
            <person name="Moeskjaer S."/>
            <person name="Moslemi C."/>
            <person name="Fields B."/>
            <person name="Bachmann A."/>
            <person name="Vilhjalmsson B."/>
            <person name="Schierup M.H."/>
            <person name="Young J.P.W."/>
            <person name="Andersen S.U."/>
        </authorList>
    </citation>
    <scope>NUCLEOTIDE SEQUENCE [LARGE SCALE GENOMIC DNA]</scope>
    <source>
        <strain evidence="9 10">SM135B</strain>
    </source>
</reference>
<evidence type="ECO:0000256" key="6">
    <source>
        <dbReference type="ARBA" id="ARBA00022989"/>
    </source>
</evidence>
<dbReference type="CDD" id="cd06579">
    <property type="entry name" value="TM_PBP1_transp_AraH_like"/>
    <property type="match status" value="1"/>
</dbReference>
<comment type="subcellular location">
    <subcellularLocation>
        <location evidence="1">Cell membrane</location>
        <topology evidence="1">Multi-pass membrane protein</topology>
    </subcellularLocation>
</comment>
<keyword evidence="5 8" id="KW-0812">Transmembrane</keyword>
<feature type="transmembrane region" description="Helical" evidence="8">
    <location>
        <begin position="119"/>
        <end position="139"/>
    </location>
</feature>
<evidence type="ECO:0000256" key="1">
    <source>
        <dbReference type="ARBA" id="ARBA00004651"/>
    </source>
</evidence>
<keyword evidence="4" id="KW-0997">Cell inner membrane</keyword>
<dbReference type="PANTHER" id="PTHR32196:SF21">
    <property type="entry name" value="ABC TRANSPORTER PERMEASE PROTEIN YPHD-RELATED"/>
    <property type="match status" value="1"/>
</dbReference>
<dbReference type="GO" id="GO:0022857">
    <property type="term" value="F:transmembrane transporter activity"/>
    <property type="evidence" value="ECO:0007669"/>
    <property type="project" value="InterPro"/>
</dbReference>
<dbReference type="Pfam" id="PF02653">
    <property type="entry name" value="BPD_transp_2"/>
    <property type="match status" value="1"/>
</dbReference>
<keyword evidence="7 8" id="KW-0472">Membrane</keyword>
<evidence type="ECO:0000256" key="2">
    <source>
        <dbReference type="ARBA" id="ARBA00022448"/>
    </source>
</evidence>
<evidence type="ECO:0000313" key="10">
    <source>
        <dbReference type="Proteomes" id="UP000292974"/>
    </source>
</evidence>
<keyword evidence="6 8" id="KW-1133">Transmembrane helix</keyword>